<gene>
    <name evidence="8" type="ORF">HNR31_002023</name>
</gene>
<accession>A0A7V9Z797</accession>
<evidence type="ECO:0000256" key="6">
    <source>
        <dbReference type="SAM" id="SignalP"/>
    </source>
</evidence>
<evidence type="ECO:0000256" key="3">
    <source>
        <dbReference type="ARBA" id="ARBA00022448"/>
    </source>
</evidence>
<dbReference type="CDD" id="cd01138">
    <property type="entry name" value="FeuA"/>
    <property type="match status" value="1"/>
</dbReference>
<keyword evidence="3" id="KW-0813">Transport</keyword>
<keyword evidence="9" id="KW-1185">Reference proteome</keyword>
<dbReference type="PROSITE" id="PS51257">
    <property type="entry name" value="PROKAR_LIPOPROTEIN"/>
    <property type="match status" value="1"/>
</dbReference>
<dbReference type="RefSeq" id="WP_181556076.1">
    <property type="nucleotide sequence ID" value="NZ_CP064060.1"/>
</dbReference>
<dbReference type="PANTHER" id="PTHR30532">
    <property type="entry name" value="IRON III DICITRATE-BINDING PERIPLASMIC PROTEIN"/>
    <property type="match status" value="1"/>
</dbReference>
<dbReference type="Pfam" id="PF01497">
    <property type="entry name" value="Peripla_BP_2"/>
    <property type="match status" value="1"/>
</dbReference>
<feature type="signal peptide" evidence="6">
    <location>
        <begin position="1"/>
        <end position="21"/>
    </location>
</feature>
<dbReference type="InterPro" id="IPR002491">
    <property type="entry name" value="ABC_transptr_periplasmic_BD"/>
</dbReference>
<dbReference type="GO" id="GO:0030288">
    <property type="term" value="C:outer membrane-bounded periplasmic space"/>
    <property type="evidence" value="ECO:0007669"/>
    <property type="project" value="TreeGrafter"/>
</dbReference>
<keyword evidence="4 6" id="KW-0732">Signal</keyword>
<comment type="caution">
    <text evidence="8">The sequence shown here is derived from an EMBL/GenBank/DDBJ whole genome shotgun (WGS) entry which is preliminary data.</text>
</comment>
<feature type="chain" id="PRO_5038357031" evidence="6">
    <location>
        <begin position="22"/>
        <end position="320"/>
    </location>
</feature>
<sequence>MKKRLLLVCSLLLLLLMGACGNQGGQTASGHEKQAKTEEKETRTYKMVNGKEVEIPKNPKRIVTDLYLGEILALGKKPVGATDYELKNPFLTKDQLSGIKDIGTPISLEKVTELNPDLIITSDSEIYDKLSKIAPTVLIPYGTYNNDVREDIRAFGNLLGKKKEAEEWIKRFEKKAEKAREKIAGVIGKDETVGIYELHSKDFYVLGANWGRGGQVLYNALQLNPPKKVKEMVKKGTPPKQISLEVLPEYAADHMFFTVYDTEDSVINEMKNSPIFKNLDAVKNGHFYEMDLDKMYYYDPIAIEGQIDIIVDTLLSHSQK</sequence>
<dbReference type="InterPro" id="IPR051313">
    <property type="entry name" value="Bact_iron-sidero_bind"/>
</dbReference>
<feature type="coiled-coil region" evidence="5">
    <location>
        <begin position="162"/>
        <end position="189"/>
    </location>
</feature>
<dbReference type="AlphaFoldDB" id="A0A7V9Z797"/>
<dbReference type="GO" id="GO:1901678">
    <property type="term" value="P:iron coordination entity transport"/>
    <property type="evidence" value="ECO:0007669"/>
    <property type="project" value="UniProtKB-ARBA"/>
</dbReference>
<dbReference type="EMBL" id="JACDUT010000005">
    <property type="protein sequence ID" value="MBA2875250.1"/>
    <property type="molecule type" value="Genomic_DNA"/>
</dbReference>
<protein>
    <submittedName>
        <fullName evidence="8">Iron complex transport system substrate-binding protein</fullName>
    </submittedName>
</protein>
<evidence type="ECO:0000256" key="2">
    <source>
        <dbReference type="ARBA" id="ARBA00008814"/>
    </source>
</evidence>
<dbReference type="Gene3D" id="3.40.50.1980">
    <property type="entry name" value="Nitrogenase molybdenum iron protein domain"/>
    <property type="match status" value="2"/>
</dbReference>
<evidence type="ECO:0000313" key="8">
    <source>
        <dbReference type="EMBL" id="MBA2875250.1"/>
    </source>
</evidence>
<comment type="subcellular location">
    <subcellularLocation>
        <location evidence="1">Cell envelope</location>
    </subcellularLocation>
</comment>
<dbReference type="Proteomes" id="UP000523087">
    <property type="component" value="Unassembled WGS sequence"/>
</dbReference>
<proteinExistence type="inferred from homology"/>
<evidence type="ECO:0000256" key="5">
    <source>
        <dbReference type="SAM" id="Coils"/>
    </source>
</evidence>
<evidence type="ECO:0000256" key="1">
    <source>
        <dbReference type="ARBA" id="ARBA00004196"/>
    </source>
</evidence>
<organism evidence="8 9">
    <name type="scientific">Thermaerobacillus caldiproteolyticus</name>
    <dbReference type="NCBI Taxonomy" id="247480"/>
    <lineage>
        <taxon>Bacteria</taxon>
        <taxon>Bacillati</taxon>
        <taxon>Bacillota</taxon>
        <taxon>Bacilli</taxon>
        <taxon>Bacillales</taxon>
        <taxon>Anoxybacillaceae</taxon>
        <taxon>Thermaerobacillus</taxon>
    </lineage>
</organism>
<evidence type="ECO:0000313" key="9">
    <source>
        <dbReference type="Proteomes" id="UP000523087"/>
    </source>
</evidence>
<comment type="similarity">
    <text evidence="2">Belongs to the bacterial solute-binding protein 8 family.</text>
</comment>
<name>A0A7V9Z797_9BACL</name>
<evidence type="ECO:0000259" key="7">
    <source>
        <dbReference type="PROSITE" id="PS50983"/>
    </source>
</evidence>
<dbReference type="PANTHER" id="PTHR30532:SF26">
    <property type="entry name" value="IRON(3+)-HYDROXAMATE-BINDING PROTEIN FHUD"/>
    <property type="match status" value="1"/>
</dbReference>
<evidence type="ECO:0000256" key="4">
    <source>
        <dbReference type="ARBA" id="ARBA00022729"/>
    </source>
</evidence>
<feature type="domain" description="Fe/B12 periplasmic-binding" evidence="7">
    <location>
        <begin position="51"/>
        <end position="318"/>
    </location>
</feature>
<keyword evidence="5" id="KW-0175">Coiled coil</keyword>
<dbReference type="PROSITE" id="PS50983">
    <property type="entry name" value="FE_B12_PBP"/>
    <property type="match status" value="1"/>
</dbReference>
<reference evidence="8 9" key="1">
    <citation type="submission" date="2020-07" db="EMBL/GenBank/DDBJ databases">
        <title>Genomic Encyclopedia of Type Strains, Phase IV (KMG-IV): sequencing the most valuable type-strain genomes for metagenomic binning, comparative biology and taxonomic classification.</title>
        <authorList>
            <person name="Goeker M."/>
        </authorList>
    </citation>
    <scope>NUCLEOTIDE SEQUENCE [LARGE SCALE GENOMIC DNA]</scope>
    <source>
        <strain evidence="8 9">DSM 15730</strain>
    </source>
</reference>
<dbReference type="SUPFAM" id="SSF53807">
    <property type="entry name" value="Helical backbone' metal receptor"/>
    <property type="match status" value="1"/>
</dbReference>